<accession>A0A2M7RK55</accession>
<evidence type="ECO:0000313" key="5">
    <source>
        <dbReference type="EMBL" id="PIY96841.1"/>
    </source>
</evidence>
<feature type="domain" description="PEP-utilising enzyme mobile" evidence="4">
    <location>
        <begin position="433"/>
        <end position="503"/>
    </location>
</feature>
<keyword evidence="2" id="KW-0547">Nucleotide-binding</keyword>
<evidence type="ECO:0000256" key="1">
    <source>
        <dbReference type="ARBA" id="ARBA00007837"/>
    </source>
</evidence>
<name>A0A2M7RK55_9BACT</name>
<dbReference type="InterPro" id="IPR018274">
    <property type="entry name" value="PEP_util_AS"/>
</dbReference>
<dbReference type="InterPro" id="IPR006319">
    <property type="entry name" value="PEP_synth"/>
</dbReference>
<dbReference type="InterPro" id="IPR008279">
    <property type="entry name" value="PEP-util_enz_mobile_dom"/>
</dbReference>
<dbReference type="Proteomes" id="UP000230779">
    <property type="component" value="Unassembled WGS sequence"/>
</dbReference>
<protein>
    <recommendedName>
        <fullName evidence="4">PEP-utilising enzyme mobile domain-containing protein</fullName>
    </recommendedName>
</protein>
<proteinExistence type="inferred from homology"/>
<reference evidence="5 6" key="1">
    <citation type="submission" date="2017-09" db="EMBL/GenBank/DDBJ databases">
        <title>Depth-based differentiation of microbial function through sediment-hosted aquifers and enrichment of novel symbionts in the deep terrestrial subsurface.</title>
        <authorList>
            <person name="Probst A.J."/>
            <person name="Ladd B."/>
            <person name="Jarett J.K."/>
            <person name="Geller-Mcgrath D.E."/>
            <person name="Sieber C.M."/>
            <person name="Emerson J.B."/>
            <person name="Anantharaman K."/>
            <person name="Thomas B.C."/>
            <person name="Malmstrom R."/>
            <person name="Stieglmeier M."/>
            <person name="Klingl A."/>
            <person name="Woyke T."/>
            <person name="Ryan C.M."/>
            <person name="Banfield J.F."/>
        </authorList>
    </citation>
    <scope>NUCLEOTIDE SEQUENCE [LARGE SCALE GENOMIC DNA]</scope>
    <source>
        <strain evidence="5">CG_4_10_14_0_8_um_filter_42_10</strain>
    </source>
</reference>
<evidence type="ECO:0000313" key="6">
    <source>
        <dbReference type="Proteomes" id="UP000230779"/>
    </source>
</evidence>
<dbReference type="GO" id="GO:0005524">
    <property type="term" value="F:ATP binding"/>
    <property type="evidence" value="ECO:0007669"/>
    <property type="project" value="UniProtKB-KW"/>
</dbReference>
<dbReference type="PANTHER" id="PTHR43030:SF1">
    <property type="entry name" value="PHOSPHOENOLPYRUVATE SYNTHASE"/>
    <property type="match status" value="1"/>
</dbReference>
<keyword evidence="3" id="KW-0067">ATP-binding</keyword>
<dbReference type="GO" id="GO:0008986">
    <property type="term" value="F:pyruvate, water dikinase activity"/>
    <property type="evidence" value="ECO:0007669"/>
    <property type="project" value="InterPro"/>
</dbReference>
<evidence type="ECO:0000256" key="2">
    <source>
        <dbReference type="ARBA" id="ARBA00022741"/>
    </source>
</evidence>
<gene>
    <name evidence="5" type="ORF">COY66_02865</name>
</gene>
<comment type="caution">
    <text evidence="5">The sequence shown here is derived from an EMBL/GenBank/DDBJ whole genome shotgun (WGS) entry which is preliminary data.</text>
</comment>
<dbReference type="PANTHER" id="PTHR43030">
    <property type="entry name" value="PHOSPHOENOLPYRUVATE SYNTHASE"/>
    <property type="match status" value="1"/>
</dbReference>
<comment type="similarity">
    <text evidence="1">Belongs to the PEP-utilizing enzyme family.</text>
</comment>
<sequence length="514" mass="59691">MDKWTVFETIFKCNPQTGNTYSLYLDKDYLDEYLTKSLGLKNYPTQELLYIYHNGNLDHCFNINQLNKLVKLVLNKVLANPNWAIKNNRDIVRRSNNVFKVSQEILKLNYQKLTNQELYQWYSKYFQAHLKMHVSGWFGNAVDYDGQMHSYLTNYLANKTRKLELKQSLAELFNQLTQINRLSHAQKAEKELLNIYKIINRSKRTKKLFLSSTSSRLLKIIPQINPLLAKLISNYQQKYGWISYQFEGPGWNEKHFYQQLKDWLKNSKNLPSKINSTSNKQAIFKKLSIDKKHQLLFGIFSDLVYLKGFRKDSMFFGCQARDNLFKEICRRKNLPIKLIRYIYPQEIKEVILKDGVSLDFLKRRYDYHLYHYQGKKSGKILVGLQAKFFVNSLNWKEDNVKTADRITGMIASPGFAQGRIKIINVVADMKKMKQSDILVSEATSPNLMPAIKKAAAIVTNVGGITCHAAIVSRELKIPCVIGTNIATRVLKDGDLVEVDATKGIVRKLKKIKKI</sequence>
<dbReference type="Pfam" id="PF00391">
    <property type="entry name" value="PEP-utilizers"/>
    <property type="match status" value="1"/>
</dbReference>
<organism evidence="5 6">
    <name type="scientific">Candidatus Kerfeldbacteria bacterium CG_4_10_14_0_8_um_filter_42_10</name>
    <dbReference type="NCBI Taxonomy" id="2014248"/>
    <lineage>
        <taxon>Bacteria</taxon>
        <taxon>Candidatus Kerfeldiibacteriota</taxon>
    </lineage>
</organism>
<evidence type="ECO:0000256" key="3">
    <source>
        <dbReference type="ARBA" id="ARBA00022840"/>
    </source>
</evidence>
<dbReference type="Gene3D" id="3.50.30.10">
    <property type="entry name" value="Phosphohistidine domain"/>
    <property type="match status" value="1"/>
</dbReference>
<dbReference type="AlphaFoldDB" id="A0A2M7RK55"/>
<dbReference type="InterPro" id="IPR036637">
    <property type="entry name" value="Phosphohistidine_dom_sf"/>
</dbReference>
<evidence type="ECO:0000259" key="4">
    <source>
        <dbReference type="Pfam" id="PF00391"/>
    </source>
</evidence>
<dbReference type="EMBL" id="PFMD01000027">
    <property type="protein sequence ID" value="PIY96841.1"/>
    <property type="molecule type" value="Genomic_DNA"/>
</dbReference>
<dbReference type="PROSITE" id="PS00370">
    <property type="entry name" value="PEP_ENZYMES_PHOS_SITE"/>
    <property type="match status" value="1"/>
</dbReference>
<dbReference type="SUPFAM" id="SSF52009">
    <property type="entry name" value="Phosphohistidine domain"/>
    <property type="match status" value="1"/>
</dbReference>